<reference evidence="1 2" key="1">
    <citation type="journal article" date="2011" name="Science">
        <title>The ecoresponsive genome of Daphnia pulex.</title>
        <authorList>
            <person name="Colbourne J.K."/>
            <person name="Pfrender M.E."/>
            <person name="Gilbert D."/>
            <person name="Thomas W.K."/>
            <person name="Tucker A."/>
            <person name="Oakley T.H."/>
            <person name="Tokishita S."/>
            <person name="Aerts A."/>
            <person name="Arnold G.J."/>
            <person name="Basu M.K."/>
            <person name="Bauer D.J."/>
            <person name="Caceres C.E."/>
            <person name="Carmel L."/>
            <person name="Casola C."/>
            <person name="Choi J.H."/>
            <person name="Detter J.C."/>
            <person name="Dong Q."/>
            <person name="Dusheyko S."/>
            <person name="Eads B.D."/>
            <person name="Frohlich T."/>
            <person name="Geiler-Samerotte K.A."/>
            <person name="Gerlach D."/>
            <person name="Hatcher P."/>
            <person name="Jogdeo S."/>
            <person name="Krijgsveld J."/>
            <person name="Kriventseva E.V."/>
            <person name="Kultz D."/>
            <person name="Laforsch C."/>
            <person name="Lindquist E."/>
            <person name="Lopez J."/>
            <person name="Manak J.R."/>
            <person name="Muller J."/>
            <person name="Pangilinan J."/>
            <person name="Patwardhan R.P."/>
            <person name="Pitluck S."/>
            <person name="Pritham E.J."/>
            <person name="Rechtsteiner A."/>
            <person name="Rho M."/>
            <person name="Rogozin I.B."/>
            <person name="Sakarya O."/>
            <person name="Salamov A."/>
            <person name="Schaack S."/>
            <person name="Shapiro H."/>
            <person name="Shiga Y."/>
            <person name="Skalitzky C."/>
            <person name="Smith Z."/>
            <person name="Souvorov A."/>
            <person name="Sung W."/>
            <person name="Tang Z."/>
            <person name="Tsuchiya D."/>
            <person name="Tu H."/>
            <person name="Vos H."/>
            <person name="Wang M."/>
            <person name="Wolf Y.I."/>
            <person name="Yamagata H."/>
            <person name="Yamada T."/>
            <person name="Ye Y."/>
            <person name="Shaw J.R."/>
            <person name="Andrews J."/>
            <person name="Crease T.J."/>
            <person name="Tang H."/>
            <person name="Lucas S.M."/>
            <person name="Robertson H.M."/>
            <person name="Bork P."/>
            <person name="Koonin E.V."/>
            <person name="Zdobnov E.M."/>
            <person name="Grigoriev I.V."/>
            <person name="Lynch M."/>
            <person name="Boore J.L."/>
        </authorList>
    </citation>
    <scope>NUCLEOTIDE SEQUENCE [LARGE SCALE GENOMIC DNA]</scope>
</reference>
<gene>
    <name evidence="1" type="ORF">DAPPUDRAFT_320325</name>
</gene>
<dbReference type="InParanoid" id="E9GPJ3"/>
<sequence length="113" mass="12766">MFMQFVRTNNNVEGTHNNLKAVVGSAYTNIVKFLSLMKEVADKIALTAKLLSQKQVLKKVYKNAESMQYQLCNLWDSYQRTINPISSEKLRRIGGQLNSSGIESKKAIMSSYA</sequence>
<dbReference type="KEGG" id="dpx:DAPPUDRAFT_320325"/>
<dbReference type="Proteomes" id="UP000000305">
    <property type="component" value="Unassembled WGS sequence"/>
</dbReference>
<keyword evidence="2" id="KW-1185">Reference proteome</keyword>
<evidence type="ECO:0000313" key="1">
    <source>
        <dbReference type="EMBL" id="EFX78667.1"/>
    </source>
</evidence>
<organism evidence="1 2">
    <name type="scientific">Daphnia pulex</name>
    <name type="common">Water flea</name>
    <dbReference type="NCBI Taxonomy" id="6669"/>
    <lineage>
        <taxon>Eukaryota</taxon>
        <taxon>Metazoa</taxon>
        <taxon>Ecdysozoa</taxon>
        <taxon>Arthropoda</taxon>
        <taxon>Crustacea</taxon>
        <taxon>Branchiopoda</taxon>
        <taxon>Diplostraca</taxon>
        <taxon>Cladocera</taxon>
        <taxon>Anomopoda</taxon>
        <taxon>Daphniidae</taxon>
        <taxon>Daphnia</taxon>
    </lineage>
</organism>
<proteinExistence type="predicted"/>
<protein>
    <submittedName>
        <fullName evidence="1">Uncharacterized protein</fullName>
    </submittedName>
</protein>
<dbReference type="AlphaFoldDB" id="E9GPJ3"/>
<dbReference type="HOGENOM" id="CLU_2135972_0_0_1"/>
<dbReference type="EMBL" id="GL732556">
    <property type="protein sequence ID" value="EFX78667.1"/>
    <property type="molecule type" value="Genomic_DNA"/>
</dbReference>
<dbReference type="PhylomeDB" id="E9GPJ3"/>
<name>E9GPJ3_DAPPU</name>
<accession>E9GPJ3</accession>
<evidence type="ECO:0000313" key="2">
    <source>
        <dbReference type="Proteomes" id="UP000000305"/>
    </source>
</evidence>